<keyword evidence="2" id="KW-1185">Reference proteome</keyword>
<sequence length="116" mass="13290">MLNLTNMLILSKNTDMAKQVLSTYENLVLEHEGMQTLDNGVCQMMYGAIALFEGNAKEAELHLLSAENIISEVMGTDNDYAKTVYLYLNNLYSRCQKPEQDLAYKNKYLECSHQRQ</sequence>
<evidence type="ECO:0000313" key="2">
    <source>
        <dbReference type="Proteomes" id="UP000304953"/>
    </source>
</evidence>
<comment type="caution">
    <text evidence="1">The sequence shown here is derived from an EMBL/GenBank/DDBJ whole genome shotgun (WGS) entry which is preliminary data.</text>
</comment>
<protein>
    <submittedName>
        <fullName evidence="1">Uncharacterized protein</fullName>
    </submittedName>
</protein>
<accession>A0AC61S1L0</accession>
<proteinExistence type="predicted"/>
<name>A0AC61S1L0_9FIRM</name>
<dbReference type="Proteomes" id="UP000304953">
    <property type="component" value="Unassembled WGS sequence"/>
</dbReference>
<reference evidence="1" key="1">
    <citation type="submission" date="2019-04" db="EMBL/GenBank/DDBJ databases">
        <title>Microbes associate with the intestines of laboratory mice.</title>
        <authorList>
            <person name="Navarre W."/>
            <person name="Wong E."/>
            <person name="Huang K."/>
            <person name="Tropini C."/>
            <person name="Ng K."/>
            <person name="Yu B."/>
        </authorList>
    </citation>
    <scope>NUCLEOTIDE SEQUENCE</scope>
    <source>
        <strain evidence="1">NM01_1-7b</strain>
    </source>
</reference>
<evidence type="ECO:0000313" key="1">
    <source>
        <dbReference type="EMBL" id="TGY97804.1"/>
    </source>
</evidence>
<organism evidence="1 2">
    <name type="scientific">Petralouisia muris</name>
    <dbReference type="NCBI Taxonomy" id="3032872"/>
    <lineage>
        <taxon>Bacteria</taxon>
        <taxon>Bacillati</taxon>
        <taxon>Bacillota</taxon>
        <taxon>Clostridia</taxon>
        <taxon>Lachnospirales</taxon>
        <taxon>Lachnospiraceae</taxon>
        <taxon>Petralouisia</taxon>
    </lineage>
</organism>
<dbReference type="EMBL" id="SRYA01000004">
    <property type="protein sequence ID" value="TGY97804.1"/>
    <property type="molecule type" value="Genomic_DNA"/>
</dbReference>
<gene>
    <name evidence="1" type="ORF">E5329_02825</name>
</gene>